<dbReference type="GO" id="GO:0005829">
    <property type="term" value="C:cytosol"/>
    <property type="evidence" value="ECO:0007669"/>
    <property type="project" value="TreeGrafter"/>
</dbReference>
<evidence type="ECO:0000313" key="2">
    <source>
        <dbReference type="Proteomes" id="UP000192582"/>
    </source>
</evidence>
<dbReference type="NCBIfam" id="TIGR01509">
    <property type="entry name" value="HAD-SF-IA-v3"/>
    <property type="match status" value="1"/>
</dbReference>
<dbReference type="SUPFAM" id="SSF56784">
    <property type="entry name" value="HAD-like"/>
    <property type="match status" value="1"/>
</dbReference>
<dbReference type="InterPro" id="IPR023214">
    <property type="entry name" value="HAD_sf"/>
</dbReference>
<proteinExistence type="predicted"/>
<dbReference type="PRINTS" id="PR00413">
    <property type="entry name" value="HADHALOGNASE"/>
</dbReference>
<keyword evidence="2" id="KW-1185">Reference proteome</keyword>
<dbReference type="InterPro" id="IPR006439">
    <property type="entry name" value="HAD-SF_hydro_IA"/>
</dbReference>
<gene>
    <name evidence="1" type="ORF">SAMN00790413_01785</name>
</gene>
<organism evidence="1 2">
    <name type="scientific">Deinococcus hopiensis KR-140</name>
    <dbReference type="NCBI Taxonomy" id="695939"/>
    <lineage>
        <taxon>Bacteria</taxon>
        <taxon>Thermotogati</taxon>
        <taxon>Deinococcota</taxon>
        <taxon>Deinococci</taxon>
        <taxon>Deinococcales</taxon>
        <taxon>Deinococcaceae</taxon>
        <taxon>Deinococcus</taxon>
    </lineage>
</organism>
<dbReference type="InterPro" id="IPR041492">
    <property type="entry name" value="HAD_2"/>
</dbReference>
<dbReference type="OrthoDB" id="9807630at2"/>
<dbReference type="Gene3D" id="1.10.150.240">
    <property type="entry name" value="Putative phosphatase, domain 2"/>
    <property type="match status" value="1"/>
</dbReference>
<dbReference type="Gene3D" id="3.40.50.1000">
    <property type="entry name" value="HAD superfamily/HAD-like"/>
    <property type="match status" value="1"/>
</dbReference>
<dbReference type="NCBIfam" id="TIGR01549">
    <property type="entry name" value="HAD-SF-IA-v1"/>
    <property type="match status" value="1"/>
</dbReference>
<dbReference type="AlphaFoldDB" id="A0A1W1VI22"/>
<dbReference type="GO" id="GO:0008967">
    <property type="term" value="F:phosphoglycolate phosphatase activity"/>
    <property type="evidence" value="ECO:0007669"/>
    <property type="project" value="TreeGrafter"/>
</dbReference>
<dbReference type="InterPro" id="IPR036412">
    <property type="entry name" value="HAD-like_sf"/>
</dbReference>
<reference evidence="1 2" key="1">
    <citation type="submission" date="2017-04" db="EMBL/GenBank/DDBJ databases">
        <authorList>
            <person name="Afonso C.L."/>
            <person name="Miller P.J."/>
            <person name="Scott M.A."/>
            <person name="Spackman E."/>
            <person name="Goraichik I."/>
            <person name="Dimitrov K.M."/>
            <person name="Suarez D.L."/>
            <person name="Swayne D.E."/>
        </authorList>
    </citation>
    <scope>NUCLEOTIDE SEQUENCE [LARGE SCALE GENOMIC DNA]</scope>
    <source>
        <strain evidence="1 2">KR-140</strain>
    </source>
</reference>
<sequence length="225" mass="24275">MSLKDLLSPSHLRGVLLDVDGTLIDSNGAHARAWVQALRDEGFARTFEDVRPLIGMGGDKLVPELTGEDPEGERAKRMKDAWLKHFQPMIPKLQPTRGAREMIEGLLARDLRVAIATSGEAEIVEGLLARVGVAHLKLDRVSSSEVDHSKPDPDLIQVGLNKLGVSAEQALMVGDTPFDAEAARKAGVPSVLLRCGGDARVEQHAYVLDDPRALLEALPDGSQTV</sequence>
<dbReference type="InterPro" id="IPR050155">
    <property type="entry name" value="HAD-like_hydrolase_sf"/>
</dbReference>
<dbReference type="SFLD" id="SFLDS00003">
    <property type="entry name" value="Haloacid_Dehalogenase"/>
    <property type="match status" value="1"/>
</dbReference>
<dbReference type="GO" id="GO:0006281">
    <property type="term" value="P:DNA repair"/>
    <property type="evidence" value="ECO:0007669"/>
    <property type="project" value="TreeGrafter"/>
</dbReference>
<accession>A0A1W1VI22</accession>
<dbReference type="EMBL" id="FWWU01000009">
    <property type="protein sequence ID" value="SMB92976.1"/>
    <property type="molecule type" value="Genomic_DNA"/>
</dbReference>
<dbReference type="PANTHER" id="PTHR43434">
    <property type="entry name" value="PHOSPHOGLYCOLATE PHOSPHATASE"/>
    <property type="match status" value="1"/>
</dbReference>
<dbReference type="SFLD" id="SFLDG01129">
    <property type="entry name" value="C1.5:_HAD__Beta-PGM__Phosphata"/>
    <property type="match status" value="1"/>
</dbReference>
<dbReference type="Proteomes" id="UP000192582">
    <property type="component" value="Unassembled WGS sequence"/>
</dbReference>
<dbReference type="SFLD" id="SFLDG01135">
    <property type="entry name" value="C1.5.6:_HAD__Beta-PGM__Phospha"/>
    <property type="match status" value="1"/>
</dbReference>
<dbReference type="Pfam" id="PF13419">
    <property type="entry name" value="HAD_2"/>
    <property type="match status" value="1"/>
</dbReference>
<dbReference type="InterPro" id="IPR023198">
    <property type="entry name" value="PGP-like_dom2"/>
</dbReference>
<dbReference type="STRING" id="695939.SAMN00790413_01785"/>
<evidence type="ECO:0000313" key="1">
    <source>
        <dbReference type="EMBL" id="SMB92976.1"/>
    </source>
</evidence>
<dbReference type="PANTHER" id="PTHR43434:SF16">
    <property type="entry name" value="BLL8046 PROTEIN"/>
    <property type="match status" value="1"/>
</dbReference>
<name>A0A1W1VI22_9DEIO</name>
<dbReference type="RefSeq" id="WP_084049191.1">
    <property type="nucleotide sequence ID" value="NZ_FWWU01000009.1"/>
</dbReference>
<protein>
    <submittedName>
        <fullName evidence="1">Haloacid dehalogenase superfamily, subfamily IA, variant 3 with third motif having DD or ED/haloacid dehalogenase superfamily, subfamily IA, variant 1 with third motif having Dx(3-4)D or Dx(3-4)E</fullName>
    </submittedName>
</protein>